<evidence type="ECO:0000256" key="1">
    <source>
        <dbReference type="ARBA" id="ARBA00005336"/>
    </source>
</evidence>
<gene>
    <name evidence="4" type="ORF">Back11_38450</name>
</gene>
<sequence>MWKDSVPAILMAHYPGMEGGTVIAKTSFGDINLGGKLPFVLPKRESDLPQVDWDATQIAYGYYHGYTLLEKEAIEPCLAYGYGLSYTTFELSQPSFVSREEGITACCLLKNTGSLRGDEVVQLYMGFNNSKADRPVKVL</sequence>
<dbReference type="Gene3D" id="2.60.40.10">
    <property type="entry name" value="Immunoglobulins"/>
    <property type="match status" value="1"/>
</dbReference>
<reference evidence="4 5" key="1">
    <citation type="submission" date="2018-11" db="EMBL/GenBank/DDBJ databases">
        <title>Complete genome sequence of Paenibacillus baekrokdamisoli strain KCTC 33723.</title>
        <authorList>
            <person name="Kang S.W."/>
            <person name="Lee K.C."/>
            <person name="Kim K.K."/>
            <person name="Kim J.S."/>
            <person name="Kim D.S."/>
            <person name="Ko S.H."/>
            <person name="Yang S.H."/>
            <person name="Lee J.S."/>
        </authorList>
    </citation>
    <scope>NUCLEOTIDE SEQUENCE [LARGE SCALE GENOMIC DNA]</scope>
    <source>
        <strain evidence="4 5">KCTC 33723</strain>
    </source>
</reference>
<dbReference type="GO" id="GO:0008422">
    <property type="term" value="F:beta-glucosidase activity"/>
    <property type="evidence" value="ECO:0007669"/>
    <property type="project" value="TreeGrafter"/>
</dbReference>
<accession>A0A3G9IUE3</accession>
<name>A0A3G9IUE3_9BACL</name>
<dbReference type="KEGG" id="pbk:Back11_38450"/>
<dbReference type="Gene3D" id="3.40.50.1700">
    <property type="entry name" value="Glycoside hydrolase family 3 C-terminal domain"/>
    <property type="match status" value="1"/>
</dbReference>
<dbReference type="SUPFAM" id="SSF52279">
    <property type="entry name" value="Beta-D-glucan exohydrolase, C-terminal domain"/>
    <property type="match status" value="1"/>
</dbReference>
<evidence type="ECO:0000313" key="4">
    <source>
        <dbReference type="EMBL" id="BBH22500.1"/>
    </source>
</evidence>
<organism evidence="4 5">
    <name type="scientific">Paenibacillus baekrokdamisoli</name>
    <dbReference type="NCBI Taxonomy" id="1712516"/>
    <lineage>
        <taxon>Bacteria</taxon>
        <taxon>Bacillati</taxon>
        <taxon>Bacillota</taxon>
        <taxon>Bacilli</taxon>
        <taxon>Bacillales</taxon>
        <taxon>Paenibacillaceae</taxon>
        <taxon>Paenibacillus</taxon>
    </lineage>
</organism>
<dbReference type="EMBL" id="AP019308">
    <property type="protein sequence ID" value="BBH22500.1"/>
    <property type="molecule type" value="Genomic_DNA"/>
</dbReference>
<dbReference type="RefSeq" id="WP_375782037.1">
    <property type="nucleotide sequence ID" value="NZ_AP019308.1"/>
</dbReference>
<dbReference type="AlphaFoldDB" id="A0A3G9IUE3"/>
<proteinExistence type="inferred from homology"/>
<dbReference type="PANTHER" id="PTHR42715">
    <property type="entry name" value="BETA-GLUCOSIDASE"/>
    <property type="match status" value="1"/>
</dbReference>
<dbReference type="Pfam" id="PF01915">
    <property type="entry name" value="Glyco_hydro_3_C"/>
    <property type="match status" value="1"/>
</dbReference>
<dbReference type="PANTHER" id="PTHR42715:SF3">
    <property type="entry name" value="BETA-GLUCOSIDASE B-RELATED"/>
    <property type="match status" value="1"/>
</dbReference>
<keyword evidence="2" id="KW-0378">Hydrolase</keyword>
<evidence type="ECO:0000259" key="3">
    <source>
        <dbReference type="Pfam" id="PF01915"/>
    </source>
</evidence>
<dbReference type="InterPro" id="IPR002772">
    <property type="entry name" value="Glyco_hydro_3_C"/>
</dbReference>
<protein>
    <recommendedName>
        <fullName evidence="3">Glycoside hydrolase family 3 C-terminal domain-containing protein</fullName>
    </recommendedName>
</protein>
<dbReference type="InterPro" id="IPR050288">
    <property type="entry name" value="Cellulose_deg_GH3"/>
</dbReference>
<comment type="similarity">
    <text evidence="1">Belongs to the glycosyl hydrolase 3 family.</text>
</comment>
<evidence type="ECO:0000313" key="5">
    <source>
        <dbReference type="Proteomes" id="UP000275368"/>
    </source>
</evidence>
<dbReference type="InterPro" id="IPR036881">
    <property type="entry name" value="Glyco_hydro_3_C_sf"/>
</dbReference>
<dbReference type="InterPro" id="IPR013783">
    <property type="entry name" value="Ig-like_fold"/>
</dbReference>
<feature type="domain" description="Glycoside hydrolase family 3 C-terminal" evidence="3">
    <location>
        <begin position="2"/>
        <end position="86"/>
    </location>
</feature>
<keyword evidence="5" id="KW-1185">Reference proteome</keyword>
<evidence type="ECO:0000256" key="2">
    <source>
        <dbReference type="ARBA" id="ARBA00022801"/>
    </source>
</evidence>
<dbReference type="Proteomes" id="UP000275368">
    <property type="component" value="Chromosome"/>
</dbReference>
<dbReference type="GO" id="GO:0009251">
    <property type="term" value="P:glucan catabolic process"/>
    <property type="evidence" value="ECO:0007669"/>
    <property type="project" value="TreeGrafter"/>
</dbReference>